<comment type="caution">
    <text evidence="3">The sequence shown here is derived from an EMBL/GenBank/DDBJ whole genome shotgun (WGS) entry which is preliminary data.</text>
</comment>
<sequence length="318" mass="32770">MSGSHNHTSHKLCPSFLVAAVIFSVFTLTGIVSAAWVDAPNAPPNYGITGCTFPCLEEDFRPMNLGTTSQTKRASITADGFYDRQDPTYVIDPASSLISLNLAGHAVINSNASSIGAQLVVNNPKDTTKTGSTGDAIFAFANTTGAALFAEQADPTGYAVYASGTTSYFNSNVEIGSAMSPKQLCLGGVCQSSWPSAGSGTTNTITKWTASNTLGDSIITDNGTTVGIGGNLNVTGTANTCKAVPYVSPTYQIGHSPSADSGSETDLGASGYPRPNTTSPIICGANYYVMAVMDAAGHFGDPNNPPQEGIMLCCKNAD</sequence>
<feature type="compositionally biased region" description="Polar residues" evidence="1">
    <location>
        <begin position="254"/>
        <end position="264"/>
    </location>
</feature>
<dbReference type="EMBL" id="MEYI01000004">
    <property type="protein sequence ID" value="OGD24374.1"/>
    <property type="molecule type" value="Genomic_DNA"/>
</dbReference>
<name>A0A1F5B1H1_9BACT</name>
<keyword evidence="2" id="KW-0812">Transmembrane</keyword>
<keyword evidence="2" id="KW-0472">Membrane</keyword>
<evidence type="ECO:0000256" key="1">
    <source>
        <dbReference type="SAM" id="MobiDB-lite"/>
    </source>
</evidence>
<keyword evidence="2" id="KW-1133">Transmembrane helix</keyword>
<reference evidence="3 4" key="1">
    <citation type="journal article" date="2016" name="Nat. Commun.">
        <title>Thousands of microbial genomes shed light on interconnected biogeochemical processes in an aquifer system.</title>
        <authorList>
            <person name="Anantharaman K."/>
            <person name="Brown C.T."/>
            <person name="Hug L.A."/>
            <person name="Sharon I."/>
            <person name="Castelle C.J."/>
            <person name="Probst A.J."/>
            <person name="Thomas B.C."/>
            <person name="Singh A."/>
            <person name="Wilkins M.J."/>
            <person name="Karaoz U."/>
            <person name="Brodie E.L."/>
            <person name="Williams K.H."/>
            <person name="Hubbard S.S."/>
            <person name="Banfield J.F."/>
        </authorList>
    </citation>
    <scope>NUCLEOTIDE SEQUENCE [LARGE SCALE GENOMIC DNA]</scope>
</reference>
<accession>A0A1F5B1H1</accession>
<dbReference type="Proteomes" id="UP000176639">
    <property type="component" value="Unassembled WGS sequence"/>
</dbReference>
<dbReference type="AlphaFoldDB" id="A0A1F5B1H1"/>
<feature type="region of interest" description="Disordered" evidence="1">
    <location>
        <begin position="254"/>
        <end position="273"/>
    </location>
</feature>
<protein>
    <submittedName>
        <fullName evidence="3">Uncharacterized protein</fullName>
    </submittedName>
</protein>
<evidence type="ECO:0000313" key="4">
    <source>
        <dbReference type="Proteomes" id="UP000176639"/>
    </source>
</evidence>
<feature type="transmembrane region" description="Helical" evidence="2">
    <location>
        <begin position="12"/>
        <end position="37"/>
    </location>
</feature>
<gene>
    <name evidence="3" type="ORF">A2Z10_00280</name>
</gene>
<proteinExistence type="predicted"/>
<evidence type="ECO:0000313" key="3">
    <source>
        <dbReference type="EMBL" id="OGD24374.1"/>
    </source>
</evidence>
<evidence type="ECO:0000256" key="2">
    <source>
        <dbReference type="SAM" id="Phobius"/>
    </source>
</evidence>
<organism evidence="3 4">
    <name type="scientific">Candidatus Azambacteria bacterium RBG_16_47_10</name>
    <dbReference type="NCBI Taxonomy" id="1797292"/>
    <lineage>
        <taxon>Bacteria</taxon>
        <taxon>Candidatus Azamiibacteriota</taxon>
    </lineage>
</organism>